<sequence>MANFTAGACALGRPHLTPIASSASRQRVEAPVTAKAYAICAFTAFGGVLFGYDSGYISGVLGMDSFKRNYGRPSTIDFSGYAYQTWEKSLTVAILSIGTFIGALVSGWSADLIGRKSTLIGPGCGVFTVGVIVQMAATHISGFCSGRFIAGLGVGCLSAVSIIYMSEVAPRKVRGAIVSLYQFAITIGLMLASCVGYATRNLEGSAAYRIPIGIQFLWAAILSIGLTLLPESPRYYVKKGRLDKAAKALARVRGQPVSSTCIEDELAEIVASHEFERQAGKVSWLGIFSGGISRPNSNLRKIFIGTTLQMMQQWTGINFIFYYNVTFFQSIHVNSAFLVSMITTIVNVGSTPISFWAIEKFGRRSLLVWGAIAMCVCELAIAIVGVSAPNSLAADYCLVTFVCIYVACFASTWGPTAWVVIGEIFSLPIRSKGVALSTASNWFWNAIIGIIVPFLVDYDKADLGVKVFFIWGSTCALCAIFAWLFVPETRGLTLEQVEQMMDEVPAYRSKTYTPMDTFAESYGGGGGNGASVIPTSLTTTTKTDRPSTAFSSIASAHAHTPTSAASFIEMDR</sequence>
<dbReference type="PRINTS" id="PR00171">
    <property type="entry name" value="SUGRTRNSPORT"/>
</dbReference>
<dbReference type="InterPro" id="IPR003663">
    <property type="entry name" value="Sugar/inositol_transpt"/>
</dbReference>
<feature type="transmembrane region" description="Helical" evidence="8">
    <location>
        <begin position="210"/>
        <end position="229"/>
    </location>
</feature>
<evidence type="ECO:0000256" key="1">
    <source>
        <dbReference type="ARBA" id="ARBA00004141"/>
    </source>
</evidence>
<dbReference type="GO" id="GO:0005351">
    <property type="term" value="F:carbohydrate:proton symporter activity"/>
    <property type="evidence" value="ECO:0007669"/>
    <property type="project" value="TreeGrafter"/>
</dbReference>
<keyword evidence="6 8" id="KW-0472">Membrane</keyword>
<dbReference type="OMA" id="KRFRGAM"/>
<organism evidence="10 11">
    <name type="scientific">Sphaerulina musiva (strain SO2202)</name>
    <name type="common">Poplar stem canker fungus</name>
    <name type="synonym">Septoria musiva</name>
    <dbReference type="NCBI Taxonomy" id="692275"/>
    <lineage>
        <taxon>Eukaryota</taxon>
        <taxon>Fungi</taxon>
        <taxon>Dikarya</taxon>
        <taxon>Ascomycota</taxon>
        <taxon>Pezizomycotina</taxon>
        <taxon>Dothideomycetes</taxon>
        <taxon>Dothideomycetidae</taxon>
        <taxon>Mycosphaerellales</taxon>
        <taxon>Mycosphaerellaceae</taxon>
        <taxon>Sphaerulina</taxon>
    </lineage>
</organism>
<evidence type="ECO:0000313" key="10">
    <source>
        <dbReference type="EMBL" id="EMF15881.1"/>
    </source>
</evidence>
<evidence type="ECO:0000256" key="2">
    <source>
        <dbReference type="ARBA" id="ARBA00010992"/>
    </source>
</evidence>
<dbReference type="Gene3D" id="1.20.1250.20">
    <property type="entry name" value="MFS general substrate transporter like domains"/>
    <property type="match status" value="1"/>
</dbReference>
<comment type="similarity">
    <text evidence="2 7">Belongs to the major facilitator superfamily. Sugar transporter (TC 2.A.1.1) family.</text>
</comment>
<feature type="domain" description="Major facilitator superfamily (MFS) profile" evidence="9">
    <location>
        <begin position="39"/>
        <end position="490"/>
    </location>
</feature>
<evidence type="ECO:0000256" key="8">
    <source>
        <dbReference type="SAM" id="Phobius"/>
    </source>
</evidence>
<feature type="transmembrane region" description="Helical" evidence="8">
    <location>
        <begin position="120"/>
        <end position="142"/>
    </location>
</feature>
<evidence type="ECO:0000256" key="3">
    <source>
        <dbReference type="ARBA" id="ARBA00022448"/>
    </source>
</evidence>
<keyword evidence="11" id="KW-1185">Reference proteome</keyword>
<evidence type="ECO:0000256" key="5">
    <source>
        <dbReference type="ARBA" id="ARBA00022989"/>
    </source>
</evidence>
<feature type="transmembrane region" description="Helical" evidence="8">
    <location>
        <begin position="468"/>
        <end position="486"/>
    </location>
</feature>
<dbReference type="eggNOG" id="KOG0254">
    <property type="taxonomic scope" value="Eukaryota"/>
</dbReference>
<feature type="transmembrane region" description="Helical" evidence="8">
    <location>
        <begin position="398"/>
        <end position="421"/>
    </location>
</feature>
<proteinExistence type="inferred from homology"/>
<dbReference type="GO" id="GO:0016020">
    <property type="term" value="C:membrane"/>
    <property type="evidence" value="ECO:0007669"/>
    <property type="project" value="UniProtKB-SubCell"/>
</dbReference>
<protein>
    <submittedName>
        <fullName evidence="10">Glucose transporter</fullName>
    </submittedName>
</protein>
<dbReference type="NCBIfam" id="TIGR00879">
    <property type="entry name" value="SP"/>
    <property type="match status" value="1"/>
</dbReference>
<dbReference type="InterPro" id="IPR005829">
    <property type="entry name" value="Sugar_transporter_CS"/>
</dbReference>
<dbReference type="RefSeq" id="XP_016764002.1">
    <property type="nucleotide sequence ID" value="XM_016907570.1"/>
</dbReference>
<gene>
    <name evidence="10" type="ORF">SEPMUDRAFT_154591</name>
</gene>
<dbReference type="CDD" id="cd17356">
    <property type="entry name" value="MFS_HXT"/>
    <property type="match status" value="1"/>
</dbReference>
<feature type="transmembrane region" description="Helical" evidence="8">
    <location>
        <begin position="433"/>
        <end position="456"/>
    </location>
</feature>
<feature type="transmembrane region" description="Helical" evidence="8">
    <location>
        <begin position="148"/>
        <end position="166"/>
    </location>
</feature>
<feature type="transmembrane region" description="Helical" evidence="8">
    <location>
        <begin position="34"/>
        <end position="52"/>
    </location>
</feature>
<dbReference type="GeneID" id="27904707"/>
<dbReference type="Proteomes" id="UP000016931">
    <property type="component" value="Unassembled WGS sequence"/>
</dbReference>
<evidence type="ECO:0000259" key="9">
    <source>
        <dbReference type="PROSITE" id="PS50850"/>
    </source>
</evidence>
<comment type="subcellular location">
    <subcellularLocation>
        <location evidence="1">Membrane</location>
        <topology evidence="1">Multi-pass membrane protein</topology>
    </subcellularLocation>
</comment>
<feature type="transmembrane region" description="Helical" evidence="8">
    <location>
        <begin position="335"/>
        <end position="358"/>
    </location>
</feature>
<feature type="transmembrane region" description="Helical" evidence="8">
    <location>
        <begin position="90"/>
        <end position="108"/>
    </location>
</feature>
<dbReference type="EMBL" id="KB456261">
    <property type="protein sequence ID" value="EMF15881.1"/>
    <property type="molecule type" value="Genomic_DNA"/>
</dbReference>
<dbReference type="InterPro" id="IPR036259">
    <property type="entry name" value="MFS_trans_sf"/>
</dbReference>
<dbReference type="InterPro" id="IPR050360">
    <property type="entry name" value="MFS_Sugar_Transporters"/>
</dbReference>
<feature type="transmembrane region" description="Helical" evidence="8">
    <location>
        <begin position="365"/>
        <end position="386"/>
    </location>
</feature>
<dbReference type="InterPro" id="IPR020846">
    <property type="entry name" value="MFS_dom"/>
</dbReference>
<evidence type="ECO:0000256" key="4">
    <source>
        <dbReference type="ARBA" id="ARBA00022692"/>
    </source>
</evidence>
<dbReference type="AlphaFoldDB" id="M3C6L9"/>
<dbReference type="PANTHER" id="PTHR48022">
    <property type="entry name" value="PLASTIDIC GLUCOSE TRANSPORTER 4"/>
    <property type="match status" value="1"/>
</dbReference>
<dbReference type="Pfam" id="PF00083">
    <property type="entry name" value="Sugar_tr"/>
    <property type="match status" value="1"/>
</dbReference>
<keyword evidence="5 8" id="KW-1133">Transmembrane helix</keyword>
<dbReference type="PANTHER" id="PTHR48022:SF6">
    <property type="entry name" value="MSTA PROTEIN-RELATED"/>
    <property type="match status" value="1"/>
</dbReference>
<evidence type="ECO:0000256" key="6">
    <source>
        <dbReference type="ARBA" id="ARBA00023136"/>
    </source>
</evidence>
<dbReference type="PROSITE" id="PS50850">
    <property type="entry name" value="MFS"/>
    <property type="match status" value="1"/>
</dbReference>
<dbReference type="FunFam" id="1.20.1250.20:FF:000078">
    <property type="entry name" value="MFS maltose transporter, putative"/>
    <property type="match status" value="1"/>
</dbReference>
<evidence type="ECO:0000313" key="11">
    <source>
        <dbReference type="Proteomes" id="UP000016931"/>
    </source>
</evidence>
<keyword evidence="10" id="KW-0762">Sugar transport</keyword>
<name>M3C6L9_SPHMS</name>
<dbReference type="PROSITE" id="PS00216">
    <property type="entry name" value="SUGAR_TRANSPORT_1"/>
    <property type="match status" value="2"/>
</dbReference>
<feature type="transmembrane region" description="Helical" evidence="8">
    <location>
        <begin position="178"/>
        <end position="198"/>
    </location>
</feature>
<keyword evidence="3 7" id="KW-0813">Transport</keyword>
<reference evidence="10 11" key="1">
    <citation type="journal article" date="2012" name="PLoS Pathog.">
        <title>Diverse lifestyles and strategies of plant pathogenesis encoded in the genomes of eighteen Dothideomycetes fungi.</title>
        <authorList>
            <person name="Ohm R.A."/>
            <person name="Feau N."/>
            <person name="Henrissat B."/>
            <person name="Schoch C.L."/>
            <person name="Horwitz B.A."/>
            <person name="Barry K.W."/>
            <person name="Condon B.J."/>
            <person name="Copeland A.C."/>
            <person name="Dhillon B."/>
            <person name="Glaser F."/>
            <person name="Hesse C.N."/>
            <person name="Kosti I."/>
            <person name="LaButti K."/>
            <person name="Lindquist E.A."/>
            <person name="Lucas S."/>
            <person name="Salamov A.A."/>
            <person name="Bradshaw R.E."/>
            <person name="Ciuffetti L."/>
            <person name="Hamelin R.C."/>
            <person name="Kema G.H.J."/>
            <person name="Lawrence C."/>
            <person name="Scott J.A."/>
            <person name="Spatafora J.W."/>
            <person name="Turgeon B.G."/>
            <person name="de Wit P.J.G.M."/>
            <person name="Zhong S."/>
            <person name="Goodwin S.B."/>
            <person name="Grigoriev I.V."/>
        </authorList>
    </citation>
    <scope>NUCLEOTIDE SEQUENCE [LARGE SCALE GENOMIC DNA]</scope>
    <source>
        <strain evidence="10 11">SO2202</strain>
    </source>
</reference>
<dbReference type="InterPro" id="IPR005828">
    <property type="entry name" value="MFS_sugar_transport-like"/>
</dbReference>
<dbReference type="OrthoDB" id="6612291at2759"/>
<evidence type="ECO:0000256" key="7">
    <source>
        <dbReference type="RuleBase" id="RU003346"/>
    </source>
</evidence>
<dbReference type="HOGENOM" id="CLU_001265_30_1_1"/>
<keyword evidence="4 8" id="KW-0812">Transmembrane</keyword>
<dbReference type="PROSITE" id="PS00217">
    <property type="entry name" value="SUGAR_TRANSPORT_2"/>
    <property type="match status" value="1"/>
</dbReference>
<dbReference type="SUPFAM" id="SSF103473">
    <property type="entry name" value="MFS general substrate transporter"/>
    <property type="match status" value="1"/>
</dbReference>
<accession>M3C6L9</accession>